<evidence type="ECO:0000313" key="2">
    <source>
        <dbReference type="Proteomes" id="UP000187609"/>
    </source>
</evidence>
<organism evidence="1 2">
    <name type="scientific">Nicotiana attenuata</name>
    <name type="common">Coyote tobacco</name>
    <dbReference type="NCBI Taxonomy" id="49451"/>
    <lineage>
        <taxon>Eukaryota</taxon>
        <taxon>Viridiplantae</taxon>
        <taxon>Streptophyta</taxon>
        <taxon>Embryophyta</taxon>
        <taxon>Tracheophyta</taxon>
        <taxon>Spermatophyta</taxon>
        <taxon>Magnoliopsida</taxon>
        <taxon>eudicotyledons</taxon>
        <taxon>Gunneridae</taxon>
        <taxon>Pentapetalae</taxon>
        <taxon>asterids</taxon>
        <taxon>lamiids</taxon>
        <taxon>Solanales</taxon>
        <taxon>Solanaceae</taxon>
        <taxon>Nicotianoideae</taxon>
        <taxon>Nicotianeae</taxon>
        <taxon>Nicotiana</taxon>
    </lineage>
</organism>
<protein>
    <submittedName>
        <fullName evidence="1">Uncharacterized protein</fullName>
    </submittedName>
</protein>
<comment type="caution">
    <text evidence="1">The sequence shown here is derived from an EMBL/GenBank/DDBJ whole genome shotgun (WGS) entry which is preliminary data.</text>
</comment>
<proteinExistence type="predicted"/>
<dbReference type="AlphaFoldDB" id="A0A1J6KKF3"/>
<dbReference type="Gramene" id="OIT19729">
    <property type="protein sequence ID" value="OIT19729"/>
    <property type="gene ID" value="A4A49_40205"/>
</dbReference>
<accession>A0A1J6KKF3</accession>
<keyword evidence="2" id="KW-1185">Reference proteome</keyword>
<name>A0A1J6KKF3_NICAT</name>
<sequence>MIPPPCRQRFLLRRAPFLRSLLSNCRRRYDHVTGAAIGIAAELNKLQGRVHLRLRQLLQFRLDSSIFHR</sequence>
<dbReference type="EMBL" id="MJEQ01006344">
    <property type="protein sequence ID" value="OIT19729.1"/>
    <property type="molecule type" value="Genomic_DNA"/>
</dbReference>
<dbReference type="Proteomes" id="UP000187609">
    <property type="component" value="Unassembled WGS sequence"/>
</dbReference>
<reference evidence="1" key="1">
    <citation type="submission" date="2016-11" db="EMBL/GenBank/DDBJ databases">
        <title>The genome of Nicotiana attenuata.</title>
        <authorList>
            <person name="Xu S."/>
            <person name="Brockmoeller T."/>
            <person name="Gaquerel E."/>
            <person name="Navarro A."/>
            <person name="Kuhl H."/>
            <person name="Gase K."/>
            <person name="Ling Z."/>
            <person name="Zhou W."/>
            <person name="Kreitzer C."/>
            <person name="Stanke M."/>
            <person name="Tang H."/>
            <person name="Lyons E."/>
            <person name="Pandey P."/>
            <person name="Pandey S.P."/>
            <person name="Timmermann B."/>
            <person name="Baldwin I.T."/>
        </authorList>
    </citation>
    <scope>NUCLEOTIDE SEQUENCE [LARGE SCALE GENOMIC DNA]</scope>
    <source>
        <strain evidence="1">UT</strain>
    </source>
</reference>
<gene>
    <name evidence="1" type="ORF">A4A49_40205</name>
</gene>
<evidence type="ECO:0000313" key="1">
    <source>
        <dbReference type="EMBL" id="OIT19729.1"/>
    </source>
</evidence>